<evidence type="ECO:0000256" key="3">
    <source>
        <dbReference type="ARBA" id="ARBA00022960"/>
    </source>
</evidence>
<evidence type="ECO:0000259" key="10">
    <source>
        <dbReference type="Pfam" id="PF02875"/>
    </source>
</evidence>
<accession>A0A9D7PQU5</accession>
<keyword evidence="5 7" id="KW-0131">Cell cycle</keyword>
<dbReference type="Gene3D" id="3.90.190.20">
    <property type="entry name" value="Mur ligase, C-terminal domain"/>
    <property type="match status" value="1"/>
</dbReference>
<dbReference type="GO" id="GO:0071555">
    <property type="term" value="P:cell wall organization"/>
    <property type="evidence" value="ECO:0007669"/>
    <property type="project" value="UniProtKB-KW"/>
</dbReference>
<comment type="catalytic activity">
    <reaction evidence="7">
        <text>UDP-N-acetyl-alpha-D-muramoyl-L-alanyl-D-glutamate + meso-2,6-diaminopimelate + ATP = UDP-N-acetyl-alpha-D-muramoyl-L-alanyl-gamma-D-glutamyl-meso-2,6-diaminopimelate + ADP + phosphate + H(+)</text>
        <dbReference type="Rhea" id="RHEA:23676"/>
        <dbReference type="ChEBI" id="CHEBI:15378"/>
        <dbReference type="ChEBI" id="CHEBI:30616"/>
        <dbReference type="ChEBI" id="CHEBI:43474"/>
        <dbReference type="ChEBI" id="CHEBI:57791"/>
        <dbReference type="ChEBI" id="CHEBI:83900"/>
        <dbReference type="ChEBI" id="CHEBI:83905"/>
        <dbReference type="ChEBI" id="CHEBI:456216"/>
        <dbReference type="EC" id="6.3.2.13"/>
    </reaction>
</comment>
<dbReference type="InterPro" id="IPR035911">
    <property type="entry name" value="MurE/MurF_N"/>
</dbReference>
<dbReference type="GO" id="GO:0005737">
    <property type="term" value="C:cytoplasm"/>
    <property type="evidence" value="ECO:0007669"/>
    <property type="project" value="UniProtKB-SubCell"/>
</dbReference>
<keyword evidence="7" id="KW-0067">ATP-binding</keyword>
<comment type="pathway">
    <text evidence="7 8">Cell wall biogenesis; peptidoglycan biosynthesis.</text>
</comment>
<dbReference type="Gene3D" id="3.40.1190.10">
    <property type="entry name" value="Mur-like, catalytic domain"/>
    <property type="match status" value="1"/>
</dbReference>
<feature type="binding site" evidence="7">
    <location>
        <begin position="149"/>
        <end position="150"/>
    </location>
    <ligand>
        <name>UDP-N-acetyl-alpha-D-muramoyl-L-alanyl-D-glutamate</name>
        <dbReference type="ChEBI" id="CHEBI:83900"/>
    </ligand>
</feature>
<evidence type="ECO:0000259" key="11">
    <source>
        <dbReference type="Pfam" id="PF08245"/>
    </source>
</evidence>
<keyword evidence="2 7" id="KW-0132">Cell division</keyword>
<comment type="cofactor">
    <cofactor evidence="7">
        <name>Mg(2+)</name>
        <dbReference type="ChEBI" id="CHEBI:18420"/>
    </cofactor>
</comment>
<feature type="domain" description="Mur ligase N-terminal catalytic" evidence="9">
    <location>
        <begin position="22"/>
        <end position="65"/>
    </location>
</feature>
<dbReference type="InterPro" id="IPR000713">
    <property type="entry name" value="Mur_ligase_N"/>
</dbReference>
<dbReference type="InterPro" id="IPR004101">
    <property type="entry name" value="Mur_ligase_C"/>
</dbReference>
<keyword evidence="3 7" id="KW-0133">Cell shape</keyword>
<keyword evidence="7" id="KW-0547">Nucleotide-binding</keyword>
<dbReference type="Pfam" id="PF02875">
    <property type="entry name" value="Mur_ligase_C"/>
    <property type="match status" value="1"/>
</dbReference>
<feature type="binding site" evidence="7">
    <location>
        <position position="184"/>
    </location>
    <ligand>
        <name>UDP-N-acetyl-alpha-D-muramoyl-L-alanyl-D-glutamate</name>
        <dbReference type="ChEBI" id="CHEBI:83900"/>
    </ligand>
</feature>
<evidence type="ECO:0000256" key="1">
    <source>
        <dbReference type="ARBA" id="ARBA00005898"/>
    </source>
</evidence>
<name>A0A9D7PQU5_9PROT</name>
<evidence type="ECO:0000256" key="4">
    <source>
        <dbReference type="ARBA" id="ARBA00022984"/>
    </source>
</evidence>
<feature type="binding site" evidence="7">
    <location>
        <position position="384"/>
    </location>
    <ligand>
        <name>meso-2,6-diaminopimelate</name>
        <dbReference type="ChEBI" id="CHEBI:57791"/>
    </ligand>
</feature>
<dbReference type="NCBIfam" id="NF001126">
    <property type="entry name" value="PRK00139.1-4"/>
    <property type="match status" value="1"/>
</dbReference>
<feature type="domain" description="Mur ligase C-terminal" evidence="10">
    <location>
        <begin position="332"/>
        <end position="458"/>
    </location>
</feature>
<dbReference type="GO" id="GO:0008360">
    <property type="term" value="P:regulation of cell shape"/>
    <property type="evidence" value="ECO:0007669"/>
    <property type="project" value="UniProtKB-KW"/>
</dbReference>
<evidence type="ECO:0000259" key="9">
    <source>
        <dbReference type="Pfam" id="PF01225"/>
    </source>
</evidence>
<feature type="binding site" evidence="7">
    <location>
        <position position="460"/>
    </location>
    <ligand>
        <name>meso-2,6-diaminopimelate</name>
        <dbReference type="ChEBI" id="CHEBI:57791"/>
    </ligand>
</feature>
<dbReference type="Pfam" id="PF01225">
    <property type="entry name" value="Mur_ligase"/>
    <property type="match status" value="1"/>
</dbReference>
<evidence type="ECO:0000313" key="12">
    <source>
        <dbReference type="EMBL" id="MBK8524520.1"/>
    </source>
</evidence>
<dbReference type="GO" id="GO:0000287">
    <property type="term" value="F:magnesium ion binding"/>
    <property type="evidence" value="ECO:0007669"/>
    <property type="project" value="UniProtKB-UniRule"/>
</dbReference>
<feature type="binding site" evidence="7">
    <location>
        <position position="176"/>
    </location>
    <ligand>
        <name>UDP-N-acetyl-alpha-D-muramoyl-L-alanyl-D-glutamate</name>
        <dbReference type="ChEBI" id="CHEBI:83900"/>
    </ligand>
</feature>
<dbReference type="GO" id="GO:0009252">
    <property type="term" value="P:peptidoglycan biosynthetic process"/>
    <property type="evidence" value="ECO:0007669"/>
    <property type="project" value="UniProtKB-UniRule"/>
</dbReference>
<dbReference type="EC" id="6.3.2.13" evidence="7"/>
<keyword evidence="7" id="KW-0963">Cytoplasm</keyword>
<comment type="caution">
    <text evidence="12">The sequence shown here is derived from an EMBL/GenBank/DDBJ whole genome shotgun (WGS) entry which is preliminary data.</text>
</comment>
<dbReference type="PANTHER" id="PTHR23135">
    <property type="entry name" value="MUR LIGASE FAMILY MEMBER"/>
    <property type="match status" value="1"/>
</dbReference>
<dbReference type="Pfam" id="PF08245">
    <property type="entry name" value="Mur_ligase_M"/>
    <property type="match status" value="1"/>
</dbReference>
<dbReference type="SUPFAM" id="SSF53623">
    <property type="entry name" value="MurD-like peptide ligases, catalytic domain"/>
    <property type="match status" value="1"/>
</dbReference>
<protein>
    <recommendedName>
        <fullName evidence="7">UDP-N-acetylmuramoyl-L-alanyl-D-glutamate--2,6-diaminopimelate ligase</fullName>
        <ecNumber evidence="7">6.3.2.13</ecNumber>
    </recommendedName>
    <alternativeName>
        <fullName evidence="7">Meso-A2pm-adding enzyme</fullName>
    </alternativeName>
    <alternativeName>
        <fullName evidence="7">Meso-diaminopimelate-adding enzyme</fullName>
    </alternativeName>
    <alternativeName>
        <fullName evidence="7">UDP-MurNAc-L-Ala-D-Glu:meso-diaminopimelate ligase</fullName>
    </alternativeName>
    <alternativeName>
        <fullName evidence="7">UDP-MurNAc-tripeptide synthetase</fullName>
    </alternativeName>
    <alternativeName>
        <fullName evidence="7">UDP-N-acetylmuramyl-tripeptide synthetase</fullName>
    </alternativeName>
</protein>
<dbReference type="Proteomes" id="UP000886689">
    <property type="component" value="Unassembled WGS sequence"/>
</dbReference>
<dbReference type="GO" id="GO:0051301">
    <property type="term" value="P:cell division"/>
    <property type="evidence" value="ECO:0007669"/>
    <property type="project" value="UniProtKB-KW"/>
</dbReference>
<keyword evidence="4 7" id="KW-0573">Peptidoglycan synthesis</keyword>
<feature type="domain" description="Mur ligase central" evidence="11">
    <location>
        <begin position="108"/>
        <end position="309"/>
    </location>
</feature>
<keyword evidence="7 12" id="KW-0436">Ligase</keyword>
<evidence type="ECO:0000256" key="5">
    <source>
        <dbReference type="ARBA" id="ARBA00023306"/>
    </source>
</evidence>
<comment type="subcellular location">
    <subcellularLocation>
        <location evidence="7 8">Cytoplasm</location>
    </subcellularLocation>
</comment>
<dbReference type="SUPFAM" id="SSF53244">
    <property type="entry name" value="MurD-like peptide ligases, peptide-binding domain"/>
    <property type="match status" value="1"/>
</dbReference>
<organism evidence="12 13">
    <name type="scientific">Candidatus Proximibacter danicus</name>
    <dbReference type="NCBI Taxonomy" id="2954365"/>
    <lineage>
        <taxon>Bacteria</taxon>
        <taxon>Pseudomonadati</taxon>
        <taxon>Pseudomonadota</taxon>
        <taxon>Betaproteobacteria</taxon>
        <taxon>Candidatus Proximibacter</taxon>
    </lineage>
</organism>
<comment type="similarity">
    <text evidence="1 7">Belongs to the MurCDEF family. MurE subfamily.</text>
</comment>
<reference evidence="12" key="1">
    <citation type="submission" date="2020-10" db="EMBL/GenBank/DDBJ databases">
        <title>Connecting structure to function with the recovery of over 1000 high-quality activated sludge metagenome-assembled genomes encoding full-length rRNA genes using long-read sequencing.</title>
        <authorList>
            <person name="Singleton C.M."/>
            <person name="Petriglieri F."/>
            <person name="Kristensen J.M."/>
            <person name="Kirkegaard R.H."/>
            <person name="Michaelsen T.Y."/>
            <person name="Andersen M.H."/>
            <person name="Karst S.M."/>
            <person name="Dueholm M.S."/>
            <person name="Nielsen P.H."/>
            <person name="Albertsen M."/>
        </authorList>
    </citation>
    <scope>NUCLEOTIDE SEQUENCE</scope>
    <source>
        <strain evidence="12">Hirt_18-Q3-R61-65_BATAC.395</strain>
    </source>
</reference>
<feature type="binding site" evidence="7">
    <location>
        <begin position="110"/>
        <end position="116"/>
    </location>
    <ligand>
        <name>ATP</name>
        <dbReference type="ChEBI" id="CHEBI:30616"/>
    </ligand>
</feature>
<dbReference type="InterPro" id="IPR013221">
    <property type="entry name" value="Mur_ligase_cen"/>
</dbReference>
<dbReference type="NCBIfam" id="TIGR01085">
    <property type="entry name" value="murE"/>
    <property type="match status" value="1"/>
</dbReference>
<dbReference type="GO" id="GO:0005524">
    <property type="term" value="F:ATP binding"/>
    <property type="evidence" value="ECO:0007669"/>
    <property type="project" value="UniProtKB-UniRule"/>
</dbReference>
<comment type="caution">
    <text evidence="7">Lacks conserved residue(s) required for the propagation of feature annotation.</text>
</comment>
<feature type="short sequence motif" description="Meso-diaminopimelate recognition motif" evidence="7">
    <location>
        <begin position="408"/>
        <end position="411"/>
    </location>
</feature>
<gene>
    <name evidence="7" type="primary">murE</name>
    <name evidence="12" type="ORF">IPL58_10650</name>
</gene>
<dbReference type="PANTHER" id="PTHR23135:SF4">
    <property type="entry name" value="UDP-N-ACETYLMURAMOYL-L-ALANYL-D-GLUTAMATE--2,6-DIAMINOPIMELATE LIGASE MURE HOMOLOG, CHLOROPLASTIC"/>
    <property type="match status" value="1"/>
</dbReference>
<evidence type="ECO:0000256" key="2">
    <source>
        <dbReference type="ARBA" id="ARBA00022618"/>
    </source>
</evidence>
<feature type="binding site" evidence="7">
    <location>
        <position position="456"/>
    </location>
    <ligand>
        <name>meso-2,6-diaminopimelate</name>
        <dbReference type="ChEBI" id="CHEBI:57791"/>
    </ligand>
</feature>
<evidence type="ECO:0000256" key="8">
    <source>
        <dbReference type="RuleBase" id="RU004135"/>
    </source>
</evidence>
<feature type="modified residue" description="N6-carboxylysine" evidence="7">
    <location>
        <position position="216"/>
    </location>
</feature>
<dbReference type="HAMAP" id="MF_00208">
    <property type="entry name" value="MurE"/>
    <property type="match status" value="1"/>
</dbReference>
<dbReference type="SUPFAM" id="SSF63418">
    <property type="entry name" value="MurE/MurF N-terminal domain"/>
    <property type="match status" value="1"/>
</dbReference>
<keyword evidence="7" id="KW-0460">Magnesium</keyword>
<dbReference type="EMBL" id="JADJUC010000010">
    <property type="protein sequence ID" value="MBK8524520.1"/>
    <property type="molecule type" value="Genomic_DNA"/>
</dbReference>
<evidence type="ECO:0000256" key="6">
    <source>
        <dbReference type="ARBA" id="ARBA00023316"/>
    </source>
</evidence>
<feature type="binding site" evidence="7">
    <location>
        <begin position="408"/>
        <end position="411"/>
    </location>
    <ligand>
        <name>meso-2,6-diaminopimelate</name>
        <dbReference type="ChEBI" id="CHEBI:57791"/>
    </ligand>
</feature>
<keyword evidence="6 7" id="KW-0961">Cell wall biogenesis/degradation</keyword>
<dbReference type="Gene3D" id="3.40.1390.10">
    <property type="entry name" value="MurE/MurF, N-terminal domain"/>
    <property type="match status" value="1"/>
</dbReference>
<evidence type="ECO:0000256" key="7">
    <source>
        <dbReference type="HAMAP-Rule" id="MF_00208"/>
    </source>
</evidence>
<proteinExistence type="inferred from homology"/>
<dbReference type="GO" id="GO:0008765">
    <property type="term" value="F:UDP-N-acetylmuramoylalanyl-D-glutamate-2,6-diaminopimelate ligase activity"/>
    <property type="evidence" value="ECO:0007669"/>
    <property type="project" value="UniProtKB-UniRule"/>
</dbReference>
<comment type="function">
    <text evidence="7">Catalyzes the addition of meso-diaminopimelic acid to the nucleotide precursor UDP-N-acetylmuramoyl-L-alanyl-D-glutamate (UMAG) in the biosynthesis of bacterial cell-wall peptidoglycan.</text>
</comment>
<dbReference type="InterPro" id="IPR036615">
    <property type="entry name" value="Mur_ligase_C_dom_sf"/>
</dbReference>
<dbReference type="InterPro" id="IPR036565">
    <property type="entry name" value="Mur-like_cat_sf"/>
</dbReference>
<comment type="PTM">
    <text evidence="7">Carboxylation is probably crucial for Mg(2+) binding and, consequently, for the gamma-phosphate positioning of ATP.</text>
</comment>
<feature type="binding site" evidence="7">
    <location>
        <position position="25"/>
    </location>
    <ligand>
        <name>UDP-N-acetyl-alpha-D-muramoyl-L-alanyl-D-glutamate</name>
        <dbReference type="ChEBI" id="CHEBI:83900"/>
    </ligand>
</feature>
<evidence type="ECO:0000313" key="13">
    <source>
        <dbReference type="Proteomes" id="UP000886689"/>
    </source>
</evidence>
<sequence>MSAAAELLRQLARQGVEPLSVTDDSRLVAPGDLFLAFPGDAADGRRYIDDAIARGAAAIIWESQGAEGLSWDSLTVPAIAVAGLRDLAGNIAHAALGDPSERLSLIAVTGTNGKTSCSQWIARAFPRRCAIIGTLGAGFPEALSDTGFTTPQATTLARCLAEFLSAGAQACALEASSIGIEEGRMNGAHVDIAAFTNLTRDHLDYHGSMEAYAAAKEKLFLWPGLRAAVLNLDDPFGCHLAGVTRARLKVGYTLDKATASVDLMVSASDIRAAADGMAFTLATPQGAAEIRSRLLGRYNVANLLAVAGVLLAAGLPFEEMIDRLSALDAPPGRMQRLGGEGQPLVVVDYAHSPDALENALLALREVAQARGGRLVCVFGCGGDRDHGKRPMMGEVATQGADHVVLTSDNPRNEAPLTIIEDIRVGARSAQLMPDRQQAIAATIAAAAAADVILVAGKGHEAYQEVAGAFHPFSDLREVENALVAWKEAACA</sequence>
<dbReference type="AlphaFoldDB" id="A0A9D7PQU5"/>
<dbReference type="InterPro" id="IPR005761">
    <property type="entry name" value="UDP-N-AcMur-Glu-dNH2Pim_ligase"/>
</dbReference>